<evidence type="ECO:0000313" key="2">
    <source>
        <dbReference type="EMBL" id="MBD0832981.1"/>
    </source>
</evidence>
<feature type="chain" id="PRO_5035204953" evidence="1">
    <location>
        <begin position="21"/>
        <end position="316"/>
    </location>
</feature>
<accession>A0A8J6UHJ6</accession>
<gene>
    <name evidence="2" type="ORF">ICJ83_12625</name>
</gene>
<protein>
    <submittedName>
        <fullName evidence="2">PmoA family protein</fullName>
    </submittedName>
</protein>
<dbReference type="Pfam" id="PF14100">
    <property type="entry name" value="DUF6807"/>
    <property type="match status" value="1"/>
</dbReference>
<organism evidence="2 3">
    <name type="scientific">Aestuariibaculum sediminum</name>
    <dbReference type="NCBI Taxonomy" id="2770637"/>
    <lineage>
        <taxon>Bacteria</taxon>
        <taxon>Pseudomonadati</taxon>
        <taxon>Bacteroidota</taxon>
        <taxon>Flavobacteriia</taxon>
        <taxon>Flavobacteriales</taxon>
        <taxon>Flavobacteriaceae</taxon>
    </lineage>
</organism>
<dbReference type="EMBL" id="JACVXB010000005">
    <property type="protein sequence ID" value="MBD0832981.1"/>
    <property type="molecule type" value="Genomic_DNA"/>
</dbReference>
<keyword evidence="1" id="KW-0732">Signal</keyword>
<dbReference type="InterPro" id="IPR029475">
    <property type="entry name" value="DUF6807"/>
</dbReference>
<dbReference type="AlphaFoldDB" id="A0A8J6UHJ6"/>
<name>A0A8J6UHJ6_9FLAO</name>
<proteinExistence type="predicted"/>
<dbReference type="Proteomes" id="UP000600588">
    <property type="component" value="Unassembled WGS sequence"/>
</dbReference>
<reference evidence="2 3" key="1">
    <citation type="submission" date="2020-09" db="EMBL/GenBank/DDBJ databases">
        <title>TT11 complete genome.</title>
        <authorList>
            <person name="Wu Z."/>
        </authorList>
    </citation>
    <scope>NUCLEOTIDE SEQUENCE [LARGE SCALE GENOMIC DNA]</scope>
    <source>
        <strain evidence="2 3">TT11</strain>
    </source>
</reference>
<comment type="caution">
    <text evidence="2">The sequence shown here is derived from an EMBL/GenBank/DDBJ whole genome shotgun (WGS) entry which is preliminary data.</text>
</comment>
<evidence type="ECO:0000256" key="1">
    <source>
        <dbReference type="SAM" id="SignalP"/>
    </source>
</evidence>
<feature type="signal peptide" evidence="1">
    <location>
        <begin position="1"/>
        <end position="20"/>
    </location>
</feature>
<evidence type="ECO:0000313" key="3">
    <source>
        <dbReference type="Proteomes" id="UP000600588"/>
    </source>
</evidence>
<dbReference type="RefSeq" id="WP_188230759.1">
    <property type="nucleotide sequence ID" value="NZ_JACVXB010000005.1"/>
</dbReference>
<keyword evidence="3" id="KW-1185">Reference proteome</keyword>
<sequence length="316" mass="36245">MPNKVYILYVLLLFALNSVAQQVNINIQNDVVYFSQDDMPILNYQIAETSLNGNYKRCNYIHPLYALNGTILTEDFPEDHPHHRGIFWAWHQILIGNKLVGDSWELQHISWDVDTVKEVTTKYSAKAIQAKVFWTSDLWLDANGHEKPFIQETTTIRVFPKEDNYRKVDIKIELTALVPDVRIGGSENEKGYGGFSTRIKLPDNVSFISNNKHVAPKNLPIKAGNWMDISGSLTNYSQASGLTIFCHPKNPGKTNRWILRKKRSMQNAVYPYPGSKPVNLSNLKPTVLNYRLIIHDDYAKSLSLSKLYSDYKKEKI</sequence>